<evidence type="ECO:0000256" key="1">
    <source>
        <dbReference type="ARBA" id="ARBA00023015"/>
    </source>
</evidence>
<comment type="caution">
    <text evidence="5">The sequence shown here is derived from an EMBL/GenBank/DDBJ whole genome shotgun (WGS) entry which is preliminary data.</text>
</comment>
<dbReference type="EMBL" id="SNWR01000001">
    <property type="protein sequence ID" value="TDO38174.1"/>
    <property type="molecule type" value="Genomic_DNA"/>
</dbReference>
<accession>A0A4R6JP00</accession>
<dbReference type="PRINTS" id="PR00598">
    <property type="entry name" value="HTHMARR"/>
</dbReference>
<dbReference type="SMART" id="SM00347">
    <property type="entry name" value="HTH_MARR"/>
    <property type="match status" value="1"/>
</dbReference>
<proteinExistence type="predicted"/>
<reference evidence="5 6" key="1">
    <citation type="submission" date="2019-03" db="EMBL/GenBank/DDBJ databases">
        <title>Sequencing the genomes of 1000 actinobacteria strains.</title>
        <authorList>
            <person name="Klenk H.-P."/>
        </authorList>
    </citation>
    <scope>NUCLEOTIDE SEQUENCE [LARGE SCALE GENOMIC DNA]</scope>
    <source>
        <strain evidence="5 6">DSM 43805</strain>
    </source>
</reference>
<dbReference type="InterPro" id="IPR000835">
    <property type="entry name" value="HTH_MarR-typ"/>
</dbReference>
<dbReference type="InterPro" id="IPR052526">
    <property type="entry name" value="HTH-type_Bedaq_tolerance"/>
</dbReference>
<dbReference type="SUPFAM" id="SSF46785">
    <property type="entry name" value="Winged helix' DNA-binding domain"/>
    <property type="match status" value="1"/>
</dbReference>
<keyword evidence="3" id="KW-0804">Transcription</keyword>
<evidence type="ECO:0000313" key="6">
    <source>
        <dbReference type="Proteomes" id="UP000294901"/>
    </source>
</evidence>
<dbReference type="Pfam" id="PF12802">
    <property type="entry name" value="MarR_2"/>
    <property type="match status" value="1"/>
</dbReference>
<name>A0A4R6JP00_9ACTN</name>
<dbReference type="Proteomes" id="UP000294901">
    <property type="component" value="Unassembled WGS sequence"/>
</dbReference>
<evidence type="ECO:0000256" key="3">
    <source>
        <dbReference type="ARBA" id="ARBA00023163"/>
    </source>
</evidence>
<evidence type="ECO:0000256" key="2">
    <source>
        <dbReference type="ARBA" id="ARBA00023125"/>
    </source>
</evidence>
<dbReference type="InterPro" id="IPR023187">
    <property type="entry name" value="Tscrpt_reg_MarR-type_CS"/>
</dbReference>
<dbReference type="AlphaFoldDB" id="A0A4R6JP00"/>
<evidence type="ECO:0000259" key="4">
    <source>
        <dbReference type="PROSITE" id="PS50995"/>
    </source>
</evidence>
<dbReference type="InterPro" id="IPR036388">
    <property type="entry name" value="WH-like_DNA-bd_sf"/>
</dbReference>
<evidence type="ECO:0000313" key="5">
    <source>
        <dbReference type="EMBL" id="TDO38174.1"/>
    </source>
</evidence>
<dbReference type="OrthoDB" id="5022690at2"/>
<dbReference type="Gene3D" id="1.10.10.10">
    <property type="entry name" value="Winged helix-like DNA-binding domain superfamily/Winged helix DNA-binding domain"/>
    <property type="match status" value="1"/>
</dbReference>
<dbReference type="RefSeq" id="WP_133872695.1">
    <property type="nucleotide sequence ID" value="NZ_BOMD01000115.1"/>
</dbReference>
<protein>
    <submittedName>
        <fullName evidence="5">DNA-binding MarR family transcriptional regulator</fullName>
    </submittedName>
</protein>
<dbReference type="PANTHER" id="PTHR39515">
    <property type="entry name" value="CONSERVED PROTEIN"/>
    <property type="match status" value="1"/>
</dbReference>
<sequence length="142" mass="15552">MASDPDEEIAERLRQSVGRFVRRVRTQADTLPPTRAETLSTLQREGPQTIAQLAAHRGVKHQSMSRTVAELEALGLVGREASPDDRRAFLITLTEAGTAALEANRLARRQWVAEAIGTRLTPAEREMLNAVPTLLDRLSSGG</sequence>
<organism evidence="5 6">
    <name type="scientific">Paractinoplanes brasiliensis</name>
    <dbReference type="NCBI Taxonomy" id="52695"/>
    <lineage>
        <taxon>Bacteria</taxon>
        <taxon>Bacillati</taxon>
        <taxon>Actinomycetota</taxon>
        <taxon>Actinomycetes</taxon>
        <taxon>Micromonosporales</taxon>
        <taxon>Micromonosporaceae</taxon>
        <taxon>Paractinoplanes</taxon>
    </lineage>
</organism>
<dbReference type="PROSITE" id="PS50995">
    <property type="entry name" value="HTH_MARR_2"/>
    <property type="match status" value="1"/>
</dbReference>
<feature type="domain" description="HTH marR-type" evidence="4">
    <location>
        <begin position="6"/>
        <end position="140"/>
    </location>
</feature>
<dbReference type="PANTHER" id="PTHR39515:SF2">
    <property type="entry name" value="HTH-TYPE TRANSCRIPTIONAL REGULATOR RV0880"/>
    <property type="match status" value="1"/>
</dbReference>
<dbReference type="GO" id="GO:0003677">
    <property type="term" value="F:DNA binding"/>
    <property type="evidence" value="ECO:0007669"/>
    <property type="project" value="UniProtKB-KW"/>
</dbReference>
<keyword evidence="6" id="KW-1185">Reference proteome</keyword>
<keyword evidence="2 5" id="KW-0238">DNA-binding</keyword>
<dbReference type="InterPro" id="IPR036390">
    <property type="entry name" value="WH_DNA-bd_sf"/>
</dbReference>
<gene>
    <name evidence="5" type="ORF">C8E87_1821</name>
</gene>
<dbReference type="GO" id="GO:0003700">
    <property type="term" value="F:DNA-binding transcription factor activity"/>
    <property type="evidence" value="ECO:0007669"/>
    <property type="project" value="InterPro"/>
</dbReference>
<dbReference type="Gene3D" id="1.10.287.100">
    <property type="match status" value="1"/>
</dbReference>
<keyword evidence="1" id="KW-0805">Transcription regulation</keyword>
<dbReference type="PROSITE" id="PS01117">
    <property type="entry name" value="HTH_MARR_1"/>
    <property type="match status" value="1"/>
</dbReference>